<evidence type="ECO:0000256" key="1">
    <source>
        <dbReference type="ARBA" id="ARBA00000085"/>
    </source>
</evidence>
<keyword evidence="6" id="KW-0175">Coiled coil</keyword>
<name>A0ABQ2FR15_9DEIO</name>
<dbReference type="InterPro" id="IPR003661">
    <property type="entry name" value="HisK_dim/P_dom"/>
</dbReference>
<keyword evidence="4" id="KW-0808">Transferase</keyword>
<dbReference type="InterPro" id="IPR052162">
    <property type="entry name" value="Sensor_kinase/Photoreceptor"/>
</dbReference>
<dbReference type="Gene3D" id="1.10.287.130">
    <property type="match status" value="1"/>
</dbReference>
<dbReference type="EC" id="2.7.13.3" evidence="2"/>
<sequence>MPNRYAIAAFDALSAHVAILDSAGTVTAVNRAWANFAQANGGDSGLGSNYLDVCANADGPDQTDALTIMTGIQDVLRELTDVFELEYPCHSPTEERYFVARVTRFEQDAETYAVVAHENITRRKLAELEVRLLNRTLEAKVQDRTRDLEASREELSRRNRDLDASRLELSRQNRELAARNDELSQFASVASHDLQEPLRTLSLHADRLQARYQGRQLDERADRSLSHIVSQAARARRLVQDILTMADITAAPETTRLDLHALMPDILDTLRWPKDHPVQCSALPPVQANPGQVRQLLTNVLGNALKFSAGRALIVTVSGVQEGTQVAFEVADAGVGIAEEHAEHVFEMFRRLQNRTESSGNGIGLAVCRKVVERHGGRIWITGNERGGTSVHFTLPAWTPDAQARTDAS</sequence>
<dbReference type="PROSITE" id="PS50109">
    <property type="entry name" value="HIS_KIN"/>
    <property type="match status" value="1"/>
</dbReference>
<dbReference type="Gene3D" id="3.30.565.10">
    <property type="entry name" value="Histidine kinase-like ATPase, C-terminal domain"/>
    <property type="match status" value="1"/>
</dbReference>
<keyword evidence="3" id="KW-0597">Phosphoprotein</keyword>
<dbReference type="PRINTS" id="PR00344">
    <property type="entry name" value="BCTRLSENSOR"/>
</dbReference>
<evidence type="ECO:0000313" key="9">
    <source>
        <dbReference type="Proteomes" id="UP000604341"/>
    </source>
</evidence>
<dbReference type="SUPFAM" id="SSF55874">
    <property type="entry name" value="ATPase domain of HSP90 chaperone/DNA topoisomerase II/histidine kinase"/>
    <property type="match status" value="1"/>
</dbReference>
<evidence type="ECO:0000256" key="4">
    <source>
        <dbReference type="ARBA" id="ARBA00022679"/>
    </source>
</evidence>
<evidence type="ECO:0000256" key="5">
    <source>
        <dbReference type="ARBA" id="ARBA00022777"/>
    </source>
</evidence>
<dbReference type="InterPro" id="IPR004358">
    <property type="entry name" value="Sig_transdc_His_kin-like_C"/>
</dbReference>
<keyword evidence="9" id="KW-1185">Reference proteome</keyword>
<dbReference type="Pfam" id="PF00512">
    <property type="entry name" value="HisKA"/>
    <property type="match status" value="1"/>
</dbReference>
<proteinExistence type="predicted"/>
<gene>
    <name evidence="8" type="ORF">GCM10010844_41070</name>
</gene>
<dbReference type="Proteomes" id="UP000604341">
    <property type="component" value="Unassembled WGS sequence"/>
</dbReference>
<dbReference type="EMBL" id="BMPE01000026">
    <property type="protein sequence ID" value="GGL18023.1"/>
    <property type="molecule type" value="Genomic_DNA"/>
</dbReference>
<comment type="catalytic activity">
    <reaction evidence="1">
        <text>ATP + protein L-histidine = ADP + protein N-phospho-L-histidine.</text>
        <dbReference type="EC" id="2.7.13.3"/>
    </reaction>
</comment>
<dbReference type="InterPro" id="IPR005467">
    <property type="entry name" value="His_kinase_dom"/>
</dbReference>
<dbReference type="Gene3D" id="3.30.450.20">
    <property type="entry name" value="PAS domain"/>
    <property type="match status" value="1"/>
</dbReference>
<feature type="coiled-coil region" evidence="6">
    <location>
        <begin position="134"/>
        <end position="172"/>
    </location>
</feature>
<dbReference type="SMART" id="SM00387">
    <property type="entry name" value="HATPase_c"/>
    <property type="match status" value="1"/>
</dbReference>
<dbReference type="SUPFAM" id="SSF47384">
    <property type="entry name" value="Homodimeric domain of signal transducing histidine kinase"/>
    <property type="match status" value="1"/>
</dbReference>
<keyword evidence="5" id="KW-0418">Kinase</keyword>
<dbReference type="InterPro" id="IPR003594">
    <property type="entry name" value="HATPase_dom"/>
</dbReference>
<dbReference type="SMART" id="SM00388">
    <property type="entry name" value="HisKA"/>
    <property type="match status" value="1"/>
</dbReference>
<accession>A0ABQ2FR15</accession>
<reference evidence="9" key="1">
    <citation type="journal article" date="2019" name="Int. J. Syst. Evol. Microbiol.">
        <title>The Global Catalogue of Microorganisms (GCM) 10K type strain sequencing project: providing services to taxonomists for standard genome sequencing and annotation.</title>
        <authorList>
            <consortium name="The Broad Institute Genomics Platform"/>
            <consortium name="The Broad Institute Genome Sequencing Center for Infectious Disease"/>
            <person name="Wu L."/>
            <person name="Ma J."/>
        </authorList>
    </citation>
    <scope>NUCLEOTIDE SEQUENCE [LARGE SCALE GENOMIC DNA]</scope>
    <source>
        <strain evidence="9">JCM 19173</strain>
    </source>
</reference>
<dbReference type="InterPro" id="IPR036890">
    <property type="entry name" value="HATPase_C_sf"/>
</dbReference>
<dbReference type="CDD" id="cd00082">
    <property type="entry name" value="HisKA"/>
    <property type="match status" value="1"/>
</dbReference>
<dbReference type="PANTHER" id="PTHR43304">
    <property type="entry name" value="PHYTOCHROME-LIKE PROTEIN CPH1"/>
    <property type="match status" value="1"/>
</dbReference>
<protein>
    <recommendedName>
        <fullName evidence="2">histidine kinase</fullName>
        <ecNumber evidence="2">2.7.13.3</ecNumber>
    </recommendedName>
</protein>
<evidence type="ECO:0000313" key="8">
    <source>
        <dbReference type="EMBL" id="GGL18023.1"/>
    </source>
</evidence>
<feature type="domain" description="Histidine kinase" evidence="7">
    <location>
        <begin position="189"/>
        <end position="399"/>
    </location>
</feature>
<comment type="caution">
    <text evidence="8">The sequence shown here is derived from an EMBL/GenBank/DDBJ whole genome shotgun (WGS) entry which is preliminary data.</text>
</comment>
<evidence type="ECO:0000256" key="3">
    <source>
        <dbReference type="ARBA" id="ARBA00022553"/>
    </source>
</evidence>
<dbReference type="Pfam" id="PF02518">
    <property type="entry name" value="HATPase_c"/>
    <property type="match status" value="1"/>
</dbReference>
<evidence type="ECO:0000256" key="6">
    <source>
        <dbReference type="SAM" id="Coils"/>
    </source>
</evidence>
<evidence type="ECO:0000256" key="2">
    <source>
        <dbReference type="ARBA" id="ARBA00012438"/>
    </source>
</evidence>
<dbReference type="PANTHER" id="PTHR43304:SF1">
    <property type="entry name" value="PAC DOMAIN-CONTAINING PROTEIN"/>
    <property type="match status" value="1"/>
</dbReference>
<evidence type="ECO:0000259" key="7">
    <source>
        <dbReference type="PROSITE" id="PS50109"/>
    </source>
</evidence>
<dbReference type="InterPro" id="IPR036097">
    <property type="entry name" value="HisK_dim/P_sf"/>
</dbReference>
<organism evidence="8 9">
    <name type="scientific">Deinococcus radiotolerans</name>
    <dbReference type="NCBI Taxonomy" id="1309407"/>
    <lineage>
        <taxon>Bacteria</taxon>
        <taxon>Thermotogati</taxon>
        <taxon>Deinococcota</taxon>
        <taxon>Deinococci</taxon>
        <taxon>Deinococcales</taxon>
        <taxon>Deinococcaceae</taxon>
        <taxon>Deinococcus</taxon>
    </lineage>
</organism>